<dbReference type="AlphaFoldDB" id="B7G1E8"/>
<evidence type="ECO:0000256" key="1">
    <source>
        <dbReference type="SAM" id="MobiDB-lite"/>
    </source>
</evidence>
<feature type="region of interest" description="Disordered" evidence="1">
    <location>
        <begin position="1"/>
        <end position="40"/>
    </location>
</feature>
<keyword evidence="2" id="KW-0472">Membrane</keyword>
<dbReference type="InParanoid" id="B7G1E8"/>
<dbReference type="EMBL" id="CM000613">
    <property type="protein sequence ID" value="EEC47495.1"/>
    <property type="molecule type" value="Genomic_DNA"/>
</dbReference>
<keyword evidence="2" id="KW-1133">Transmembrane helix</keyword>
<dbReference type="HOGENOM" id="CLU_718588_0_0_1"/>
<evidence type="ECO:0000256" key="2">
    <source>
        <dbReference type="SAM" id="Phobius"/>
    </source>
</evidence>
<dbReference type="RefSeq" id="XP_002180843.1">
    <property type="nucleotide sequence ID" value="XM_002180807.1"/>
</dbReference>
<evidence type="ECO:0000313" key="4">
    <source>
        <dbReference type="Proteomes" id="UP000000759"/>
    </source>
</evidence>
<dbReference type="Proteomes" id="UP000000759">
    <property type="component" value="Chromosome 10"/>
</dbReference>
<reference evidence="3 4" key="1">
    <citation type="journal article" date="2008" name="Nature">
        <title>The Phaeodactylum genome reveals the evolutionary history of diatom genomes.</title>
        <authorList>
            <person name="Bowler C."/>
            <person name="Allen A.E."/>
            <person name="Badger J.H."/>
            <person name="Grimwood J."/>
            <person name="Jabbari K."/>
            <person name="Kuo A."/>
            <person name="Maheswari U."/>
            <person name="Martens C."/>
            <person name="Maumus F."/>
            <person name="Otillar R.P."/>
            <person name="Rayko E."/>
            <person name="Salamov A."/>
            <person name="Vandepoele K."/>
            <person name="Beszteri B."/>
            <person name="Gruber A."/>
            <person name="Heijde M."/>
            <person name="Katinka M."/>
            <person name="Mock T."/>
            <person name="Valentin K."/>
            <person name="Verret F."/>
            <person name="Berges J.A."/>
            <person name="Brownlee C."/>
            <person name="Cadoret J.P."/>
            <person name="Chiovitti A."/>
            <person name="Choi C.J."/>
            <person name="Coesel S."/>
            <person name="De Martino A."/>
            <person name="Detter J.C."/>
            <person name="Durkin C."/>
            <person name="Falciatore A."/>
            <person name="Fournet J."/>
            <person name="Haruta M."/>
            <person name="Huysman M.J."/>
            <person name="Jenkins B.D."/>
            <person name="Jiroutova K."/>
            <person name="Jorgensen R.E."/>
            <person name="Joubert Y."/>
            <person name="Kaplan A."/>
            <person name="Kroger N."/>
            <person name="Kroth P.G."/>
            <person name="La Roche J."/>
            <person name="Lindquist E."/>
            <person name="Lommer M."/>
            <person name="Martin-Jezequel V."/>
            <person name="Lopez P.J."/>
            <person name="Lucas S."/>
            <person name="Mangogna M."/>
            <person name="McGinnis K."/>
            <person name="Medlin L.K."/>
            <person name="Montsant A."/>
            <person name="Oudot-Le Secq M.P."/>
            <person name="Napoli C."/>
            <person name="Obornik M."/>
            <person name="Parker M.S."/>
            <person name="Petit J.L."/>
            <person name="Porcel B.M."/>
            <person name="Poulsen N."/>
            <person name="Robison M."/>
            <person name="Rychlewski L."/>
            <person name="Rynearson T.A."/>
            <person name="Schmutz J."/>
            <person name="Shapiro H."/>
            <person name="Siaut M."/>
            <person name="Stanley M."/>
            <person name="Sussman M.R."/>
            <person name="Taylor A.R."/>
            <person name="Vardi A."/>
            <person name="von Dassow P."/>
            <person name="Vyverman W."/>
            <person name="Willis A."/>
            <person name="Wyrwicz L.S."/>
            <person name="Rokhsar D.S."/>
            <person name="Weissenbach J."/>
            <person name="Armbrust E.V."/>
            <person name="Green B.R."/>
            <person name="Van de Peer Y."/>
            <person name="Grigoriev I.V."/>
        </authorList>
    </citation>
    <scope>NUCLEOTIDE SEQUENCE [LARGE SCALE GENOMIC DNA]</scope>
    <source>
        <strain evidence="3 4">CCAP 1055/1</strain>
    </source>
</reference>
<sequence length="385" mass="42862">MAQTHASYHSFRSTEVTEASALNPGRKAHAAESRSPRTPGRSVVRRGVAVLLGVAVVAGIWSPHALGTIPTAREAALAESLEVPLWGNVRKIRDAQNLADHYQKSLLLQSGQMKHVLKKIEKKGSIDDYAKPPEGCEATVVIVRHCEKGNIREHCNYAGYERSVYLSTLFGDAGERWPAPSFIFAMSPGGRHKKRKMNFREIETVGPLSDKIGVPVDYSYSEKTVNKMAAEILTFLQTGALCGKVALISWKHSNIGHLAHHLGCGPSEGCPLDYRGHSFDNAWQLKFVYQESLHSVRKDLKLRNQKPSWHVFGSVQPEGFDPLAFSKRMGDYPLNGTAHGARWQNAAVNIPERKHLRDTQSWKDLLDGEWPTDTTRTSKVRGDHF</sequence>
<name>B7G1E8_PHATC</name>
<gene>
    <name evidence="3" type="ORF">PHATRDRAFT_46491</name>
</gene>
<feature type="compositionally biased region" description="Polar residues" evidence="1">
    <location>
        <begin position="1"/>
        <end position="17"/>
    </location>
</feature>
<dbReference type="eggNOG" id="ENOG502RFWJ">
    <property type="taxonomic scope" value="Eukaryota"/>
</dbReference>
<dbReference type="OrthoDB" id="41854at2759"/>
<organism evidence="3 4">
    <name type="scientific">Phaeodactylum tricornutum (strain CCAP 1055/1)</name>
    <dbReference type="NCBI Taxonomy" id="556484"/>
    <lineage>
        <taxon>Eukaryota</taxon>
        <taxon>Sar</taxon>
        <taxon>Stramenopiles</taxon>
        <taxon>Ochrophyta</taxon>
        <taxon>Bacillariophyta</taxon>
        <taxon>Bacillariophyceae</taxon>
        <taxon>Bacillariophycidae</taxon>
        <taxon>Naviculales</taxon>
        <taxon>Phaeodactylaceae</taxon>
        <taxon>Phaeodactylum</taxon>
    </lineage>
</organism>
<dbReference type="PaxDb" id="2850-Phatr46491"/>
<protein>
    <submittedName>
        <fullName evidence="3">Uncharacterized protein</fullName>
    </submittedName>
</protein>
<proteinExistence type="predicted"/>
<dbReference type="KEGG" id="pti:PHATRDRAFT_46491"/>
<feature type="transmembrane region" description="Helical" evidence="2">
    <location>
        <begin position="43"/>
        <end position="61"/>
    </location>
</feature>
<keyword evidence="4" id="KW-1185">Reference proteome</keyword>
<reference evidence="4" key="2">
    <citation type="submission" date="2008-08" db="EMBL/GenBank/DDBJ databases">
        <authorList>
            <consortium name="Diatom Consortium"/>
            <person name="Grigoriev I."/>
            <person name="Grimwood J."/>
            <person name="Kuo A."/>
            <person name="Otillar R.P."/>
            <person name="Salamov A."/>
            <person name="Detter J.C."/>
            <person name="Lindquist E."/>
            <person name="Shapiro H."/>
            <person name="Lucas S."/>
            <person name="Glavina del Rio T."/>
            <person name="Pitluck S."/>
            <person name="Rokhsar D."/>
            <person name="Bowler C."/>
        </authorList>
    </citation>
    <scope>GENOME REANNOTATION</scope>
    <source>
        <strain evidence="4">CCAP 1055/1</strain>
    </source>
</reference>
<keyword evidence="2" id="KW-0812">Transmembrane</keyword>
<dbReference type="GeneID" id="7201578"/>
<accession>B7G1E8</accession>
<evidence type="ECO:0000313" key="3">
    <source>
        <dbReference type="EMBL" id="EEC47495.1"/>
    </source>
</evidence>